<comment type="caution">
    <text evidence="3">The sequence shown here is derived from an EMBL/GenBank/DDBJ whole genome shotgun (WGS) entry which is preliminary data.</text>
</comment>
<accession>A0A9W6ZNX8</accession>
<keyword evidence="4" id="KW-1185">Reference proteome</keyword>
<feature type="compositionally biased region" description="Low complexity" evidence="1">
    <location>
        <begin position="89"/>
        <end position="100"/>
    </location>
</feature>
<dbReference type="Proteomes" id="UP001165122">
    <property type="component" value="Unassembled WGS sequence"/>
</dbReference>
<dbReference type="SUPFAM" id="SSF51695">
    <property type="entry name" value="PLC-like phosphodiesterases"/>
    <property type="match status" value="1"/>
</dbReference>
<proteinExistence type="predicted"/>
<feature type="region of interest" description="Disordered" evidence="1">
    <location>
        <begin position="78"/>
        <end position="118"/>
    </location>
</feature>
<dbReference type="InterPro" id="IPR017946">
    <property type="entry name" value="PLC-like_Pdiesterase_TIM-brl"/>
</dbReference>
<dbReference type="GO" id="GO:0008081">
    <property type="term" value="F:phosphoric diester hydrolase activity"/>
    <property type="evidence" value="ECO:0007669"/>
    <property type="project" value="InterPro"/>
</dbReference>
<protein>
    <recommendedName>
        <fullName evidence="2">GP-PDE domain-containing protein</fullName>
    </recommendedName>
</protein>
<feature type="domain" description="GP-PDE" evidence="2">
    <location>
        <begin position="16"/>
        <end position="247"/>
    </location>
</feature>
<dbReference type="PANTHER" id="PTHR46211">
    <property type="entry name" value="GLYCEROPHOSPHORYL DIESTER PHOSPHODIESTERASE"/>
    <property type="match status" value="1"/>
</dbReference>
<gene>
    <name evidence="3" type="ORF">TrLO_g10985</name>
</gene>
<dbReference type="Pfam" id="PF03009">
    <property type="entry name" value="GDPD"/>
    <property type="match status" value="1"/>
</dbReference>
<organism evidence="3 4">
    <name type="scientific">Triparma laevis f. longispina</name>
    <dbReference type="NCBI Taxonomy" id="1714387"/>
    <lineage>
        <taxon>Eukaryota</taxon>
        <taxon>Sar</taxon>
        <taxon>Stramenopiles</taxon>
        <taxon>Ochrophyta</taxon>
        <taxon>Bolidophyceae</taxon>
        <taxon>Parmales</taxon>
        <taxon>Triparmaceae</taxon>
        <taxon>Triparma</taxon>
    </lineage>
</organism>
<dbReference type="InterPro" id="IPR030395">
    <property type="entry name" value="GP_PDE_dom"/>
</dbReference>
<sequence>MASFPDVQTHRNHHQPIINGHRGAVFHGVENTMYAFEKAIEQGATSLELDVVRLTTGELVVFRGGGNHHHPGDVSDLCGLVESHESSDDSSGYNSESSFSTAASTLEADPEGGEQETKKTYTDIIPNVYYIEEMSLIQSQNLAFTSTAPGFAPILSTASSDFKDQINKAKIPLLTEVLSLYKRTSTHIALEMKGSGVEHDSLPHDNGIFVMAWFPHPVNRSIWSKHEENTECYETVARSGVYMMCVK</sequence>
<evidence type="ECO:0000313" key="4">
    <source>
        <dbReference type="Proteomes" id="UP001165122"/>
    </source>
</evidence>
<evidence type="ECO:0000259" key="2">
    <source>
        <dbReference type="PROSITE" id="PS51704"/>
    </source>
</evidence>
<dbReference type="OrthoDB" id="197419at2759"/>
<dbReference type="Gene3D" id="3.20.20.190">
    <property type="entry name" value="Phosphatidylinositol (PI) phosphodiesterase"/>
    <property type="match status" value="1"/>
</dbReference>
<evidence type="ECO:0000256" key="1">
    <source>
        <dbReference type="SAM" id="MobiDB-lite"/>
    </source>
</evidence>
<dbReference type="PROSITE" id="PS51704">
    <property type="entry name" value="GP_PDE"/>
    <property type="match status" value="1"/>
</dbReference>
<reference evidence="4" key="1">
    <citation type="journal article" date="2023" name="Commun. Biol.">
        <title>Genome analysis of Parmales, the sister group of diatoms, reveals the evolutionary specialization of diatoms from phago-mixotrophs to photoautotrophs.</title>
        <authorList>
            <person name="Ban H."/>
            <person name="Sato S."/>
            <person name="Yoshikawa S."/>
            <person name="Yamada K."/>
            <person name="Nakamura Y."/>
            <person name="Ichinomiya M."/>
            <person name="Sato N."/>
            <person name="Blanc-Mathieu R."/>
            <person name="Endo H."/>
            <person name="Kuwata A."/>
            <person name="Ogata H."/>
        </authorList>
    </citation>
    <scope>NUCLEOTIDE SEQUENCE [LARGE SCALE GENOMIC DNA]</scope>
    <source>
        <strain evidence="4">NIES 3700</strain>
    </source>
</reference>
<dbReference type="EMBL" id="BRXW01000437">
    <property type="protein sequence ID" value="GMH54727.1"/>
    <property type="molecule type" value="Genomic_DNA"/>
</dbReference>
<dbReference type="GO" id="GO:0006629">
    <property type="term" value="P:lipid metabolic process"/>
    <property type="evidence" value="ECO:0007669"/>
    <property type="project" value="InterPro"/>
</dbReference>
<dbReference type="PANTHER" id="PTHR46211:SF1">
    <property type="entry name" value="GLYCEROPHOSPHODIESTER PHOSPHODIESTERASE, CYTOPLASMIC"/>
    <property type="match status" value="1"/>
</dbReference>
<dbReference type="AlphaFoldDB" id="A0A9W6ZNX8"/>
<evidence type="ECO:0000313" key="3">
    <source>
        <dbReference type="EMBL" id="GMH54727.1"/>
    </source>
</evidence>
<name>A0A9W6ZNX8_9STRA</name>